<sequence>MRELIGCSHPQARSGASRDLRRAAKHRPQTGSGLRPKAIQKNAAPALQNLGAMHASPL</sequence>
<evidence type="ECO:0000313" key="3">
    <source>
        <dbReference type="Proteomes" id="UP000060787"/>
    </source>
</evidence>
<dbReference type="Proteomes" id="UP000060787">
    <property type="component" value="Chromosome"/>
</dbReference>
<dbReference type="KEGG" id="lab:LA76x_3628"/>
<name>A0A0S2FE00_LYSAN</name>
<dbReference type="AlphaFoldDB" id="A0A0S2FE00"/>
<keyword evidence="3" id="KW-1185">Reference proteome</keyword>
<evidence type="ECO:0000256" key="1">
    <source>
        <dbReference type="SAM" id="MobiDB-lite"/>
    </source>
</evidence>
<proteinExistence type="predicted"/>
<accession>A0A0S2FE00</accession>
<feature type="region of interest" description="Disordered" evidence="1">
    <location>
        <begin position="1"/>
        <end position="38"/>
    </location>
</feature>
<reference evidence="2 3" key="1">
    <citation type="journal article" date="2015" name="BMC Genomics">
        <title>Comparative genomics and metabolic profiling of the genus Lysobacter.</title>
        <authorList>
            <person name="de Bruijn I."/>
            <person name="Cheng X."/>
            <person name="de Jager V."/>
            <person name="Exposito R.G."/>
            <person name="Watrous J."/>
            <person name="Patel N."/>
            <person name="Postma J."/>
            <person name="Dorrestein P.C."/>
            <person name="Kobayashi D."/>
            <person name="Raaijmakers J.M."/>
        </authorList>
    </citation>
    <scope>NUCLEOTIDE SEQUENCE [LARGE SCALE GENOMIC DNA]</scope>
    <source>
        <strain evidence="2 3">76</strain>
    </source>
</reference>
<dbReference type="PATRIC" id="fig|84531.8.peg.3645"/>
<dbReference type="EMBL" id="CP011129">
    <property type="protein sequence ID" value="ALN81750.1"/>
    <property type="molecule type" value="Genomic_DNA"/>
</dbReference>
<evidence type="ECO:0000313" key="2">
    <source>
        <dbReference type="EMBL" id="ALN81750.1"/>
    </source>
</evidence>
<dbReference type="STRING" id="84531.LA76x_3628"/>
<protein>
    <submittedName>
        <fullName evidence="2">Uncharacterized protein</fullName>
    </submittedName>
</protein>
<organism evidence="2 3">
    <name type="scientific">Lysobacter antibioticus</name>
    <dbReference type="NCBI Taxonomy" id="84531"/>
    <lineage>
        <taxon>Bacteria</taxon>
        <taxon>Pseudomonadati</taxon>
        <taxon>Pseudomonadota</taxon>
        <taxon>Gammaproteobacteria</taxon>
        <taxon>Lysobacterales</taxon>
        <taxon>Lysobacteraceae</taxon>
        <taxon>Lysobacter</taxon>
    </lineage>
</organism>
<gene>
    <name evidence="2" type="ORF">LA76x_3628</name>
</gene>